<gene>
    <name evidence="26" type="ORF">EDC57_1327</name>
</gene>
<feature type="domain" description="HPt" evidence="25">
    <location>
        <begin position="1069"/>
        <end position="1165"/>
    </location>
</feature>
<evidence type="ECO:0000256" key="14">
    <source>
        <dbReference type="ARBA" id="ARBA00064003"/>
    </source>
</evidence>
<keyword evidence="12" id="KW-0902">Two-component regulatory system</keyword>
<keyword evidence="27" id="KW-1185">Reference proteome</keyword>
<dbReference type="SUPFAM" id="SSF52172">
    <property type="entry name" value="CheY-like"/>
    <property type="match status" value="2"/>
</dbReference>
<dbReference type="GO" id="GO:0000155">
    <property type="term" value="F:phosphorelay sensor kinase activity"/>
    <property type="evidence" value="ECO:0007669"/>
    <property type="project" value="InterPro"/>
</dbReference>
<protein>
    <recommendedName>
        <fullName evidence="15">Sensory/regulatory protein RpfC</fullName>
        <ecNumber evidence="3">2.7.13.3</ecNumber>
    </recommendedName>
</protein>
<feature type="domain" description="Histidine kinase" evidence="20">
    <location>
        <begin position="563"/>
        <end position="787"/>
    </location>
</feature>
<evidence type="ECO:0000256" key="5">
    <source>
        <dbReference type="ARBA" id="ARBA00022553"/>
    </source>
</evidence>
<evidence type="ECO:0000256" key="17">
    <source>
        <dbReference type="PROSITE-ProRule" id="PRU00169"/>
    </source>
</evidence>
<dbReference type="PROSITE" id="PS50885">
    <property type="entry name" value="HAMP"/>
    <property type="match status" value="1"/>
</dbReference>
<sequence length="1166" mass="125568">MKGGPSLRRHLLAATLVPLVLSALVLTGHFVRRQFQAEEASLEARARALAAQLAVAAEYGVYSGNLRYLDDLGLARQLAATPGFEGAEVRSADGRVLARFGRPDPRPPEAPTAGLRRTRHDLTVTVPVRPTGIRVDDFAPAEAEPAGVAGFVSVRFSLAATRNAQWAFAREAALLSAGVLLLGLAGAWWLGRRITRPLAELTEAVSRLEAGHLDTRVRVAREEELATLGRGFNRMAKALERAQRELETRIERATAELRESLEALAAQETRYRELVENANSAILKLDLTGRITFVNEHAARFFGYEEEELVGRPLLATLLPGGHAEQLARILRDPRSYPVAELTNLRRDGRIVHMLWSHHPLRGTDGRVVGVIAVGQDVTERRRMEQALERLAQVGGSPAELYDAFAAALCIGLDARWAALCREVEGRPDWVETAGSAEAGTPAPHLCYLLRETPCAEVCLEGRAVAIEAGFARRHPGDTLRRAMGVESYAGEPVRDASGRIVGAVWVADPQPRAETPAARALLRLVAARAAFEFERERAARALVRDRDRAEAASRAKSEFLANISHEIRTPMNGIVGFAGMLLRTRLDPTQRHYVETIDRSARHLLTLLNDVLDLSRVEAGRLELQEGPFHLRELVEEVLSMLGAAAAEKGLELVHLVYADVPEAVVGDAVRLRQVLVNLVGNAIKFTDEGEVVVRVMNDDAGDGETEDLRLRIEVSDTGIGIRAADVERLFAPFTQLDGAAERRHGGSGLGLAICRRLVEHMGGRIGVESAPGRGSTFWFTLRLRLDTAAPDLRQDLHGRRVLLCERHRLARLSMSHVLHHWGIETLEVADLAAAPDAARHAAASGRALDAAVLAFRADEAAAGRCRDTVAALRALDLPVIAYVSGRSAAQREQACARCTVRCRDKPFVSHILYDELRAATAPEPAAAERPATAPAAGLHLLVVDDNAVNRRLMELLLGQAGARVTLAADGREALAAAAAQPFDAIFMDLHMPGMSGERVLKRLRAAEGPNRATPVIALTAAGAGDERQRLLGRGFDDFVAKPVDEHALARVLARLGGTAAPATGGAMAGVREELLGMLVAELPEHAAALAAALRGRRAAQLQSLAHRLRGAALAAGHAALAAHARALEEAAEDGDWAVIRARHEALAALIEALAEPAPAQDAGG</sequence>
<dbReference type="Gene3D" id="3.30.450.20">
    <property type="entry name" value="PAS domain"/>
    <property type="match status" value="1"/>
</dbReference>
<dbReference type="PANTHER" id="PTHR45339:SF1">
    <property type="entry name" value="HYBRID SIGNAL TRANSDUCTION HISTIDINE KINASE J"/>
    <property type="match status" value="1"/>
</dbReference>
<feature type="transmembrane region" description="Helical" evidence="19">
    <location>
        <begin position="12"/>
        <end position="31"/>
    </location>
</feature>
<evidence type="ECO:0000256" key="4">
    <source>
        <dbReference type="ARBA" id="ARBA00022475"/>
    </source>
</evidence>
<evidence type="ECO:0000259" key="23">
    <source>
        <dbReference type="PROSITE" id="PS50113"/>
    </source>
</evidence>
<dbReference type="SUPFAM" id="SSF55874">
    <property type="entry name" value="ATPase domain of HSP90 chaperone/DNA topoisomerase II/histidine kinase"/>
    <property type="match status" value="1"/>
</dbReference>
<dbReference type="EC" id="2.7.13.3" evidence="3"/>
<dbReference type="InterPro" id="IPR003594">
    <property type="entry name" value="HATPase_dom"/>
</dbReference>
<dbReference type="RefSeq" id="WP_123401111.1">
    <property type="nucleotide sequence ID" value="NZ_RJVI01000002.1"/>
</dbReference>
<evidence type="ECO:0000256" key="19">
    <source>
        <dbReference type="SAM" id="Phobius"/>
    </source>
</evidence>
<dbReference type="Gene3D" id="6.10.340.10">
    <property type="match status" value="1"/>
</dbReference>
<dbReference type="InterPro" id="IPR036890">
    <property type="entry name" value="HATPase_C_sf"/>
</dbReference>
<evidence type="ECO:0000256" key="13">
    <source>
        <dbReference type="ARBA" id="ARBA00023136"/>
    </source>
</evidence>
<keyword evidence="18" id="KW-0175">Coiled coil</keyword>
<dbReference type="CDD" id="cd00130">
    <property type="entry name" value="PAS"/>
    <property type="match status" value="1"/>
</dbReference>
<comment type="catalytic activity">
    <reaction evidence="1">
        <text>ATP + protein L-histidine = ADP + protein N-phospho-L-histidine.</text>
        <dbReference type="EC" id="2.7.13.3"/>
    </reaction>
</comment>
<proteinExistence type="predicted"/>
<dbReference type="InterPro" id="IPR035965">
    <property type="entry name" value="PAS-like_dom_sf"/>
</dbReference>
<dbReference type="InterPro" id="IPR005467">
    <property type="entry name" value="His_kinase_dom"/>
</dbReference>
<evidence type="ECO:0000256" key="2">
    <source>
        <dbReference type="ARBA" id="ARBA00004651"/>
    </source>
</evidence>
<dbReference type="InterPro" id="IPR029016">
    <property type="entry name" value="GAF-like_dom_sf"/>
</dbReference>
<dbReference type="CDD" id="cd00082">
    <property type="entry name" value="HisKA"/>
    <property type="match status" value="1"/>
</dbReference>
<dbReference type="InterPro" id="IPR011006">
    <property type="entry name" value="CheY-like_superfamily"/>
</dbReference>
<dbReference type="Gene3D" id="3.40.50.2300">
    <property type="match status" value="1"/>
</dbReference>
<dbReference type="InterPro" id="IPR000700">
    <property type="entry name" value="PAS-assoc_C"/>
</dbReference>
<dbReference type="InterPro" id="IPR004358">
    <property type="entry name" value="Sig_transdc_His_kin-like_C"/>
</dbReference>
<evidence type="ECO:0000256" key="8">
    <source>
        <dbReference type="ARBA" id="ARBA00022741"/>
    </source>
</evidence>
<dbReference type="Gene3D" id="1.10.287.130">
    <property type="match status" value="1"/>
</dbReference>
<dbReference type="Pfam" id="PF00072">
    <property type="entry name" value="Response_reg"/>
    <property type="match status" value="1"/>
</dbReference>
<dbReference type="SMART" id="SM00388">
    <property type="entry name" value="HisKA"/>
    <property type="match status" value="1"/>
</dbReference>
<reference evidence="26 27" key="1">
    <citation type="submission" date="2018-11" db="EMBL/GenBank/DDBJ databases">
        <title>Genomic Encyclopedia of Type Strains, Phase IV (KMG-IV): sequencing the most valuable type-strain genomes for metagenomic binning, comparative biology and taxonomic classification.</title>
        <authorList>
            <person name="Goeker M."/>
        </authorList>
    </citation>
    <scope>NUCLEOTIDE SEQUENCE [LARGE SCALE GENOMIC DNA]</scope>
    <source>
        <strain evidence="26 27">DSM 100275</strain>
    </source>
</reference>
<dbReference type="SUPFAM" id="SSF55785">
    <property type="entry name" value="PYP-like sensor domain (PAS domain)"/>
    <property type="match status" value="1"/>
</dbReference>
<dbReference type="SMART" id="SM00304">
    <property type="entry name" value="HAMP"/>
    <property type="match status" value="1"/>
</dbReference>
<keyword evidence="7 19" id="KW-0812">Transmembrane</keyword>
<feature type="transmembrane region" description="Helical" evidence="19">
    <location>
        <begin position="172"/>
        <end position="191"/>
    </location>
</feature>
<dbReference type="SMART" id="SM00448">
    <property type="entry name" value="REC"/>
    <property type="match status" value="1"/>
</dbReference>
<feature type="domain" description="PAS" evidence="22">
    <location>
        <begin position="267"/>
        <end position="319"/>
    </location>
</feature>
<dbReference type="Pfam" id="PF08448">
    <property type="entry name" value="PAS_4"/>
    <property type="match status" value="1"/>
</dbReference>
<keyword evidence="11 19" id="KW-1133">Transmembrane helix</keyword>
<evidence type="ECO:0000256" key="11">
    <source>
        <dbReference type="ARBA" id="ARBA00022989"/>
    </source>
</evidence>
<evidence type="ECO:0000256" key="12">
    <source>
        <dbReference type="ARBA" id="ARBA00023012"/>
    </source>
</evidence>
<dbReference type="InterPro" id="IPR008207">
    <property type="entry name" value="Sig_transdc_His_kin_Hpt_dom"/>
</dbReference>
<dbReference type="SMART" id="SM00387">
    <property type="entry name" value="HATPase_c"/>
    <property type="match status" value="1"/>
</dbReference>
<dbReference type="Gene3D" id="3.30.450.40">
    <property type="match status" value="1"/>
</dbReference>
<dbReference type="AlphaFoldDB" id="A0A3N1XZW7"/>
<keyword evidence="4" id="KW-1003">Cell membrane</keyword>
<organism evidence="26 27">
    <name type="scientific">Inmirania thermothiophila</name>
    <dbReference type="NCBI Taxonomy" id="1750597"/>
    <lineage>
        <taxon>Bacteria</taxon>
        <taxon>Pseudomonadati</taxon>
        <taxon>Pseudomonadota</taxon>
        <taxon>Gammaproteobacteria</taxon>
        <taxon>Chromatiales</taxon>
        <taxon>Ectothiorhodospiraceae</taxon>
        <taxon>Inmirania</taxon>
    </lineage>
</organism>
<dbReference type="GO" id="GO:0005886">
    <property type="term" value="C:plasma membrane"/>
    <property type="evidence" value="ECO:0007669"/>
    <property type="project" value="UniProtKB-SubCell"/>
</dbReference>
<dbReference type="NCBIfam" id="TIGR00229">
    <property type="entry name" value="sensory_box"/>
    <property type="match status" value="1"/>
</dbReference>
<name>A0A3N1XZW7_9GAMM</name>
<feature type="modified residue" description="4-aspartylphosphate" evidence="17">
    <location>
        <position position="990"/>
    </location>
</feature>
<accession>A0A3N1XZW7</accession>
<evidence type="ECO:0000259" key="22">
    <source>
        <dbReference type="PROSITE" id="PS50112"/>
    </source>
</evidence>
<evidence type="ECO:0000259" key="25">
    <source>
        <dbReference type="PROSITE" id="PS50894"/>
    </source>
</evidence>
<dbReference type="Pfam" id="PF00672">
    <property type="entry name" value="HAMP"/>
    <property type="match status" value="1"/>
</dbReference>
<evidence type="ECO:0000259" key="21">
    <source>
        <dbReference type="PROSITE" id="PS50110"/>
    </source>
</evidence>
<dbReference type="InterPro" id="IPR003660">
    <property type="entry name" value="HAMP_dom"/>
</dbReference>
<dbReference type="SUPFAM" id="SSF47384">
    <property type="entry name" value="Homodimeric domain of signal transducing histidine kinase"/>
    <property type="match status" value="1"/>
</dbReference>
<dbReference type="PROSITE" id="PS50109">
    <property type="entry name" value="HIS_KIN"/>
    <property type="match status" value="1"/>
</dbReference>
<keyword evidence="9" id="KW-0418">Kinase</keyword>
<dbReference type="FunFam" id="1.10.287.130:FF:000002">
    <property type="entry name" value="Two-component osmosensing histidine kinase"/>
    <property type="match status" value="1"/>
</dbReference>
<dbReference type="CDD" id="cd16922">
    <property type="entry name" value="HATPase_EvgS-ArcB-TorS-like"/>
    <property type="match status" value="1"/>
</dbReference>
<dbReference type="Pfam" id="PF01627">
    <property type="entry name" value="Hpt"/>
    <property type="match status" value="1"/>
</dbReference>
<dbReference type="PANTHER" id="PTHR45339">
    <property type="entry name" value="HYBRID SIGNAL TRANSDUCTION HISTIDINE KINASE J"/>
    <property type="match status" value="1"/>
</dbReference>
<dbReference type="EMBL" id="RJVI01000002">
    <property type="protein sequence ID" value="ROR32136.1"/>
    <property type="molecule type" value="Genomic_DNA"/>
</dbReference>
<dbReference type="SUPFAM" id="SSF55781">
    <property type="entry name" value="GAF domain-like"/>
    <property type="match status" value="1"/>
</dbReference>
<evidence type="ECO:0000256" key="3">
    <source>
        <dbReference type="ARBA" id="ARBA00012438"/>
    </source>
</evidence>
<dbReference type="PROSITE" id="PS50110">
    <property type="entry name" value="RESPONSE_REGULATORY"/>
    <property type="match status" value="1"/>
</dbReference>
<evidence type="ECO:0000313" key="27">
    <source>
        <dbReference type="Proteomes" id="UP000276634"/>
    </source>
</evidence>
<feature type="domain" description="PAC" evidence="23">
    <location>
        <begin position="338"/>
        <end position="390"/>
    </location>
</feature>
<dbReference type="PROSITE" id="PS50894">
    <property type="entry name" value="HPT"/>
    <property type="match status" value="1"/>
</dbReference>
<dbReference type="CDD" id="cd17546">
    <property type="entry name" value="REC_hyHK_CKI1_RcsC-like"/>
    <property type="match status" value="1"/>
</dbReference>
<dbReference type="SUPFAM" id="SSF158472">
    <property type="entry name" value="HAMP domain-like"/>
    <property type="match status" value="1"/>
</dbReference>
<dbReference type="InterPro" id="IPR036641">
    <property type="entry name" value="HPT_dom_sf"/>
</dbReference>
<evidence type="ECO:0000256" key="16">
    <source>
        <dbReference type="PROSITE-ProRule" id="PRU00110"/>
    </source>
</evidence>
<keyword evidence="10" id="KW-0067">ATP-binding</keyword>
<dbReference type="InterPro" id="IPR000014">
    <property type="entry name" value="PAS"/>
</dbReference>
<dbReference type="InterPro" id="IPR001610">
    <property type="entry name" value="PAC"/>
</dbReference>
<dbReference type="Pfam" id="PF00512">
    <property type="entry name" value="HisKA"/>
    <property type="match status" value="1"/>
</dbReference>
<evidence type="ECO:0000256" key="9">
    <source>
        <dbReference type="ARBA" id="ARBA00022777"/>
    </source>
</evidence>
<keyword evidence="5 17" id="KW-0597">Phosphoprotein</keyword>
<evidence type="ECO:0000259" key="20">
    <source>
        <dbReference type="PROSITE" id="PS50109"/>
    </source>
</evidence>
<dbReference type="OrthoDB" id="5555106at2"/>
<dbReference type="Gene3D" id="3.30.565.10">
    <property type="entry name" value="Histidine kinase-like ATPase, C-terminal domain"/>
    <property type="match status" value="1"/>
</dbReference>
<feature type="modified residue" description="Phosphohistidine" evidence="16">
    <location>
        <position position="1108"/>
    </location>
</feature>
<dbReference type="PROSITE" id="PS50113">
    <property type="entry name" value="PAC"/>
    <property type="match status" value="1"/>
</dbReference>
<dbReference type="GO" id="GO:0005524">
    <property type="term" value="F:ATP binding"/>
    <property type="evidence" value="ECO:0007669"/>
    <property type="project" value="UniProtKB-KW"/>
</dbReference>
<feature type="coiled-coil region" evidence="18">
    <location>
        <begin position="236"/>
        <end position="277"/>
    </location>
</feature>
<keyword evidence="8" id="KW-0547">Nucleotide-binding</keyword>
<evidence type="ECO:0000256" key="6">
    <source>
        <dbReference type="ARBA" id="ARBA00022679"/>
    </source>
</evidence>
<evidence type="ECO:0000256" key="15">
    <source>
        <dbReference type="ARBA" id="ARBA00068150"/>
    </source>
</evidence>
<dbReference type="Gene3D" id="1.20.120.160">
    <property type="entry name" value="HPT domain"/>
    <property type="match status" value="1"/>
</dbReference>
<evidence type="ECO:0000256" key="18">
    <source>
        <dbReference type="SAM" id="Coils"/>
    </source>
</evidence>
<dbReference type="SMART" id="SM00086">
    <property type="entry name" value="PAC"/>
    <property type="match status" value="1"/>
</dbReference>
<dbReference type="Pfam" id="PF02518">
    <property type="entry name" value="HATPase_c"/>
    <property type="match status" value="1"/>
</dbReference>
<evidence type="ECO:0000256" key="1">
    <source>
        <dbReference type="ARBA" id="ARBA00000085"/>
    </source>
</evidence>
<keyword evidence="13 19" id="KW-0472">Membrane</keyword>
<evidence type="ECO:0000256" key="10">
    <source>
        <dbReference type="ARBA" id="ARBA00022840"/>
    </source>
</evidence>
<dbReference type="PROSITE" id="PS50112">
    <property type="entry name" value="PAS"/>
    <property type="match status" value="1"/>
</dbReference>
<dbReference type="PRINTS" id="PR00344">
    <property type="entry name" value="BCTRLSENSOR"/>
</dbReference>
<comment type="caution">
    <text evidence="26">The sequence shown here is derived from an EMBL/GenBank/DDBJ whole genome shotgun (WGS) entry which is preliminary data.</text>
</comment>
<keyword evidence="6" id="KW-0808">Transferase</keyword>
<evidence type="ECO:0000259" key="24">
    <source>
        <dbReference type="PROSITE" id="PS50885"/>
    </source>
</evidence>
<comment type="subunit">
    <text evidence="14">At low DSF concentrations, interacts with RpfF.</text>
</comment>
<dbReference type="FunFam" id="3.30.565.10:FF:000010">
    <property type="entry name" value="Sensor histidine kinase RcsC"/>
    <property type="match status" value="1"/>
</dbReference>
<dbReference type="SMART" id="SM00091">
    <property type="entry name" value="PAS"/>
    <property type="match status" value="1"/>
</dbReference>
<evidence type="ECO:0000256" key="7">
    <source>
        <dbReference type="ARBA" id="ARBA00022692"/>
    </source>
</evidence>
<evidence type="ECO:0000313" key="26">
    <source>
        <dbReference type="EMBL" id="ROR32136.1"/>
    </source>
</evidence>
<dbReference type="InterPro" id="IPR036097">
    <property type="entry name" value="HisK_dim/P_sf"/>
</dbReference>
<dbReference type="SUPFAM" id="SSF47226">
    <property type="entry name" value="Histidine-containing phosphotransfer domain, HPT domain"/>
    <property type="match status" value="1"/>
</dbReference>
<feature type="domain" description="Response regulatory" evidence="21">
    <location>
        <begin position="941"/>
        <end position="1058"/>
    </location>
</feature>
<dbReference type="CDD" id="cd06225">
    <property type="entry name" value="HAMP"/>
    <property type="match status" value="1"/>
</dbReference>
<comment type="subcellular location">
    <subcellularLocation>
        <location evidence="2">Cell membrane</location>
        <topology evidence="2">Multi-pass membrane protein</topology>
    </subcellularLocation>
</comment>
<dbReference type="InterPro" id="IPR001789">
    <property type="entry name" value="Sig_transdc_resp-reg_receiver"/>
</dbReference>
<dbReference type="InterPro" id="IPR013656">
    <property type="entry name" value="PAS_4"/>
</dbReference>
<dbReference type="InterPro" id="IPR003661">
    <property type="entry name" value="HisK_dim/P_dom"/>
</dbReference>
<feature type="domain" description="HAMP" evidence="24">
    <location>
        <begin position="192"/>
        <end position="244"/>
    </location>
</feature>
<dbReference type="Proteomes" id="UP000276634">
    <property type="component" value="Unassembled WGS sequence"/>
</dbReference>